<evidence type="ECO:0000256" key="2">
    <source>
        <dbReference type="ARBA" id="ARBA00005369"/>
    </source>
</evidence>
<dbReference type="PANTHER" id="PTHR11579:SF0">
    <property type="entry name" value="PROTEIN-L-ISOASPARTATE(D-ASPARTATE) O-METHYLTRANSFERASE"/>
    <property type="match status" value="1"/>
</dbReference>
<name>A0A133UYW9_9EURY</name>
<evidence type="ECO:0000256" key="6">
    <source>
        <dbReference type="ARBA" id="ARBA00022691"/>
    </source>
</evidence>
<evidence type="ECO:0000256" key="4">
    <source>
        <dbReference type="ARBA" id="ARBA00022603"/>
    </source>
</evidence>
<dbReference type="InterPro" id="IPR000682">
    <property type="entry name" value="PCMT"/>
</dbReference>
<dbReference type="SUPFAM" id="SSF53335">
    <property type="entry name" value="S-adenosyl-L-methionine-dependent methyltransferases"/>
    <property type="match status" value="1"/>
</dbReference>
<evidence type="ECO:0000256" key="3">
    <source>
        <dbReference type="ARBA" id="ARBA00022490"/>
    </source>
</evidence>
<evidence type="ECO:0000256" key="1">
    <source>
        <dbReference type="ARBA" id="ARBA00004496"/>
    </source>
</evidence>
<dbReference type="GO" id="GO:0004719">
    <property type="term" value="F:protein-L-isoaspartate (D-aspartate) O-methyltransferase activity"/>
    <property type="evidence" value="ECO:0007669"/>
    <property type="project" value="UniProtKB-UniRule"/>
</dbReference>
<reference evidence="10 11" key="1">
    <citation type="journal article" date="2016" name="Sci. Rep.">
        <title>Metabolic traits of an uncultured archaeal lineage -MSBL1- from brine pools of the Red Sea.</title>
        <authorList>
            <person name="Mwirichia R."/>
            <person name="Alam I."/>
            <person name="Rashid M."/>
            <person name="Vinu M."/>
            <person name="Ba-Alawi W."/>
            <person name="Anthony Kamau A."/>
            <person name="Kamanda Ngugi D."/>
            <person name="Goker M."/>
            <person name="Klenk H.P."/>
            <person name="Bajic V."/>
            <person name="Stingl U."/>
        </authorList>
    </citation>
    <scope>NUCLEOTIDE SEQUENCE [LARGE SCALE GENOMIC DNA]</scope>
    <source>
        <strain evidence="10">SCGC-AAA261C02</strain>
    </source>
</reference>
<dbReference type="EMBL" id="LHXW01000047">
    <property type="protein sequence ID" value="KXA99392.1"/>
    <property type="molecule type" value="Genomic_DNA"/>
</dbReference>
<sequence>MSNDRAEEMANRLKQIGYLRTPRIIDAFRKVPRHEFLPEKMRGDAYLDHPLPIGHGQTISAPSMIAIMLEVLQPEEGDKVLEIGTGSGYNAALIAEIIGKTGGIYTIERLKEIAELGEENLRKAGYEWVNVVVGDGTQGYEEEAPWDKILVTACAPKIPEPLVNQLKIGGKMAAPVGQNYMAQTLTLLEKTGENETSIQKHGGCAFVPLIGEDGWSEEQAP</sequence>
<keyword evidence="6 9" id="KW-0949">S-adenosyl-L-methionine</keyword>
<dbReference type="NCBIfam" id="NF001453">
    <property type="entry name" value="PRK00312.1"/>
    <property type="match status" value="1"/>
</dbReference>
<keyword evidence="3 9" id="KW-0963">Cytoplasm</keyword>
<dbReference type="NCBIfam" id="TIGR00080">
    <property type="entry name" value="pimt"/>
    <property type="match status" value="1"/>
</dbReference>
<dbReference type="Pfam" id="PF01135">
    <property type="entry name" value="PCMT"/>
    <property type="match status" value="1"/>
</dbReference>
<dbReference type="FunFam" id="3.40.50.150:FF:000010">
    <property type="entry name" value="Protein-L-isoaspartate O-methyltransferase"/>
    <property type="match status" value="1"/>
</dbReference>
<comment type="function">
    <text evidence="7 9">Catalyzes the methyl esterification of L-isoaspartyl residues in peptides and proteins that result from spontaneous decomposition of normal L-aspartyl and L-asparaginyl residues. It plays a role in the repair and/or degradation of damaged proteins.</text>
</comment>
<dbReference type="GO" id="GO:0005737">
    <property type="term" value="C:cytoplasm"/>
    <property type="evidence" value="ECO:0007669"/>
    <property type="project" value="UniProtKB-SubCell"/>
</dbReference>
<keyword evidence="5 9" id="KW-0808">Transferase</keyword>
<comment type="similarity">
    <text evidence="2 9">Belongs to the methyltransferase superfamily. L-isoaspartyl/D-aspartyl protein methyltransferase family.</text>
</comment>
<evidence type="ECO:0000256" key="8">
    <source>
        <dbReference type="ARBA" id="ARBA00029295"/>
    </source>
</evidence>
<accession>A0A133UYW9</accession>
<comment type="subcellular location">
    <subcellularLocation>
        <location evidence="1 9">Cytoplasm</location>
    </subcellularLocation>
</comment>
<evidence type="ECO:0000313" key="11">
    <source>
        <dbReference type="Proteomes" id="UP000070520"/>
    </source>
</evidence>
<dbReference type="PANTHER" id="PTHR11579">
    <property type="entry name" value="PROTEIN-L-ISOASPARTATE O-METHYLTRANSFERASE"/>
    <property type="match status" value="1"/>
</dbReference>
<keyword evidence="4 9" id="KW-0489">Methyltransferase</keyword>
<gene>
    <name evidence="9" type="primary">pcm</name>
    <name evidence="10" type="ORF">AKJ42_03265</name>
</gene>
<dbReference type="CDD" id="cd02440">
    <property type="entry name" value="AdoMet_MTases"/>
    <property type="match status" value="1"/>
</dbReference>
<feature type="active site" evidence="9">
    <location>
        <position position="60"/>
    </location>
</feature>
<dbReference type="Gene3D" id="3.40.50.150">
    <property type="entry name" value="Vaccinia Virus protein VP39"/>
    <property type="match status" value="1"/>
</dbReference>
<dbReference type="PATRIC" id="fig|1698272.3.peg.594"/>
<keyword evidence="11" id="KW-1185">Reference proteome</keyword>
<proteinExistence type="inferred from homology"/>
<organism evidence="10 11">
    <name type="scientific">candidate division MSBL1 archaeon SCGC-AAA261C02</name>
    <dbReference type="NCBI Taxonomy" id="1698272"/>
    <lineage>
        <taxon>Archaea</taxon>
        <taxon>Methanobacteriati</taxon>
        <taxon>Methanobacteriota</taxon>
        <taxon>candidate division MSBL1</taxon>
    </lineage>
</organism>
<dbReference type="InterPro" id="IPR029063">
    <property type="entry name" value="SAM-dependent_MTases_sf"/>
</dbReference>
<dbReference type="GO" id="GO:0030091">
    <property type="term" value="P:protein repair"/>
    <property type="evidence" value="ECO:0007669"/>
    <property type="project" value="UniProtKB-UniRule"/>
</dbReference>
<dbReference type="AlphaFoldDB" id="A0A133UYW9"/>
<protein>
    <recommendedName>
        <fullName evidence="9">Protein-L-isoaspartate O-methyltransferase</fullName>
        <ecNumber evidence="9">2.1.1.77</ecNumber>
    </recommendedName>
    <alternativeName>
        <fullName evidence="9">L-isoaspartyl protein carboxyl methyltransferase</fullName>
    </alternativeName>
    <alternativeName>
        <fullName evidence="9">Protein L-isoaspartyl methyltransferase</fullName>
    </alternativeName>
    <alternativeName>
        <fullName evidence="9">Protein-beta-aspartate methyltransferase</fullName>
        <shortName evidence="9">PIMT</shortName>
    </alternativeName>
</protein>
<dbReference type="GO" id="GO:0032259">
    <property type="term" value="P:methylation"/>
    <property type="evidence" value="ECO:0007669"/>
    <property type="project" value="UniProtKB-KW"/>
</dbReference>
<evidence type="ECO:0000256" key="5">
    <source>
        <dbReference type="ARBA" id="ARBA00022679"/>
    </source>
</evidence>
<evidence type="ECO:0000256" key="7">
    <source>
        <dbReference type="ARBA" id="ARBA00025330"/>
    </source>
</evidence>
<dbReference type="HAMAP" id="MF_00090">
    <property type="entry name" value="PIMT"/>
    <property type="match status" value="1"/>
</dbReference>
<evidence type="ECO:0000313" key="10">
    <source>
        <dbReference type="EMBL" id="KXA99392.1"/>
    </source>
</evidence>
<evidence type="ECO:0000256" key="9">
    <source>
        <dbReference type="HAMAP-Rule" id="MF_00090"/>
    </source>
</evidence>
<dbReference type="Proteomes" id="UP000070520">
    <property type="component" value="Unassembled WGS sequence"/>
</dbReference>
<comment type="caution">
    <text evidence="10">The sequence shown here is derived from an EMBL/GenBank/DDBJ whole genome shotgun (WGS) entry which is preliminary data.</text>
</comment>
<dbReference type="EC" id="2.1.1.77" evidence="9"/>
<comment type="catalytic activity">
    <reaction evidence="8 9">
        <text>[protein]-L-isoaspartate + S-adenosyl-L-methionine = [protein]-L-isoaspartate alpha-methyl ester + S-adenosyl-L-homocysteine</text>
        <dbReference type="Rhea" id="RHEA:12705"/>
        <dbReference type="Rhea" id="RHEA-COMP:12143"/>
        <dbReference type="Rhea" id="RHEA-COMP:12144"/>
        <dbReference type="ChEBI" id="CHEBI:57856"/>
        <dbReference type="ChEBI" id="CHEBI:59789"/>
        <dbReference type="ChEBI" id="CHEBI:90596"/>
        <dbReference type="ChEBI" id="CHEBI:90598"/>
        <dbReference type="EC" id="2.1.1.77"/>
    </reaction>
</comment>